<comment type="caution">
    <text evidence="1">The sequence shown here is derived from an EMBL/GenBank/DDBJ whole genome shotgun (WGS) entry which is preliminary data.</text>
</comment>
<accession>A0A6L6Q6S4</accession>
<dbReference type="OrthoDB" id="7065204at2"/>
<protein>
    <submittedName>
        <fullName evidence="1">Uncharacterized protein</fullName>
    </submittedName>
</protein>
<dbReference type="EMBL" id="WNLA01000019">
    <property type="protein sequence ID" value="MTW04971.1"/>
    <property type="molecule type" value="Genomic_DNA"/>
</dbReference>
<gene>
    <name evidence="1" type="ORF">GM668_23115</name>
</gene>
<evidence type="ECO:0000313" key="1">
    <source>
        <dbReference type="EMBL" id="MTW04971.1"/>
    </source>
</evidence>
<dbReference type="RefSeq" id="WP_155441323.1">
    <property type="nucleotide sequence ID" value="NZ_WNLA01000019.1"/>
</dbReference>
<proteinExistence type="predicted"/>
<reference evidence="1 2" key="1">
    <citation type="submission" date="2019-11" db="EMBL/GenBank/DDBJ databases">
        <title>Type strains purchased from KCTC, JCM and DSMZ.</title>
        <authorList>
            <person name="Lu H."/>
        </authorList>
    </citation>
    <scope>NUCLEOTIDE SEQUENCE [LARGE SCALE GENOMIC DNA]</scope>
    <source>
        <strain evidence="1 2">KCTC 42409</strain>
    </source>
</reference>
<organism evidence="1 2">
    <name type="scientific">Pseudoduganella ginsengisoli</name>
    <dbReference type="NCBI Taxonomy" id="1462440"/>
    <lineage>
        <taxon>Bacteria</taxon>
        <taxon>Pseudomonadati</taxon>
        <taxon>Pseudomonadota</taxon>
        <taxon>Betaproteobacteria</taxon>
        <taxon>Burkholderiales</taxon>
        <taxon>Oxalobacteraceae</taxon>
        <taxon>Telluria group</taxon>
        <taxon>Pseudoduganella</taxon>
    </lineage>
</organism>
<sequence length="159" mass="17833">MHSLSQADLSIWPMSGGSEVQARSEIMLKGTRTGAILDGAVLEAALSWHEYIIVFLTDDVPYEDTLRIYLLDANLCIVDSASLGAMYSTGAFRDLQVVQSDTVRFRFIGDVTWTLRLFDKRTLALPVLFDPVGVRRPFRFYRHFALTPSSGTRKEAAKL</sequence>
<evidence type="ECO:0000313" key="2">
    <source>
        <dbReference type="Proteomes" id="UP000484015"/>
    </source>
</evidence>
<dbReference type="Proteomes" id="UP000484015">
    <property type="component" value="Unassembled WGS sequence"/>
</dbReference>
<keyword evidence="2" id="KW-1185">Reference proteome</keyword>
<name>A0A6L6Q6S4_9BURK</name>
<dbReference type="AlphaFoldDB" id="A0A6L6Q6S4"/>